<evidence type="ECO:0000313" key="2">
    <source>
        <dbReference type="EMBL" id="PMD57034.1"/>
    </source>
</evidence>
<evidence type="ECO:0000256" key="1">
    <source>
        <dbReference type="SAM" id="SignalP"/>
    </source>
</evidence>
<dbReference type="InParanoid" id="A0A2J6T1Z2"/>
<gene>
    <name evidence="2" type="ORF">K444DRAFT_615485</name>
</gene>
<sequence>MTLILTLVGMATTTMLQLQMNHMDLASKRMGKIAIFSVEFYSAYITRTQQMIVSICSLASLHLAQLFRGNEKSMSRYGIGVGRSFGGHADWGTLWQDVGLEGGELIAEMDLNKCLYKGRMRFKQQLGPIDAEHHWRPFNCFTDSKISAMIAMAAGSKMRQLPEGGSLSRRVGKGTSSLKTDRKLVFRLMHSPTTAAIVNPTT</sequence>
<keyword evidence="3" id="KW-1185">Reference proteome</keyword>
<feature type="signal peptide" evidence="1">
    <location>
        <begin position="1"/>
        <end position="16"/>
    </location>
</feature>
<dbReference type="RefSeq" id="XP_024733938.1">
    <property type="nucleotide sequence ID" value="XM_024880736.1"/>
</dbReference>
<dbReference type="Proteomes" id="UP000235371">
    <property type="component" value="Unassembled WGS sequence"/>
</dbReference>
<reference evidence="2 3" key="1">
    <citation type="submission" date="2016-04" db="EMBL/GenBank/DDBJ databases">
        <title>A degradative enzymes factory behind the ericoid mycorrhizal symbiosis.</title>
        <authorList>
            <consortium name="DOE Joint Genome Institute"/>
            <person name="Martino E."/>
            <person name="Morin E."/>
            <person name="Grelet G."/>
            <person name="Kuo A."/>
            <person name="Kohler A."/>
            <person name="Daghino S."/>
            <person name="Barry K."/>
            <person name="Choi C."/>
            <person name="Cichocki N."/>
            <person name="Clum A."/>
            <person name="Copeland A."/>
            <person name="Hainaut M."/>
            <person name="Haridas S."/>
            <person name="Labutti K."/>
            <person name="Lindquist E."/>
            <person name="Lipzen A."/>
            <person name="Khouja H.-R."/>
            <person name="Murat C."/>
            <person name="Ohm R."/>
            <person name="Olson A."/>
            <person name="Spatafora J."/>
            <person name="Veneault-Fourrey C."/>
            <person name="Henrissat B."/>
            <person name="Grigoriev I."/>
            <person name="Martin F."/>
            <person name="Perotto S."/>
        </authorList>
    </citation>
    <scope>NUCLEOTIDE SEQUENCE [LARGE SCALE GENOMIC DNA]</scope>
    <source>
        <strain evidence="2 3">E</strain>
    </source>
</reference>
<organism evidence="2 3">
    <name type="scientific">Hyaloscypha bicolor E</name>
    <dbReference type="NCBI Taxonomy" id="1095630"/>
    <lineage>
        <taxon>Eukaryota</taxon>
        <taxon>Fungi</taxon>
        <taxon>Dikarya</taxon>
        <taxon>Ascomycota</taxon>
        <taxon>Pezizomycotina</taxon>
        <taxon>Leotiomycetes</taxon>
        <taxon>Helotiales</taxon>
        <taxon>Hyaloscyphaceae</taxon>
        <taxon>Hyaloscypha</taxon>
        <taxon>Hyaloscypha bicolor</taxon>
    </lineage>
</organism>
<keyword evidence="1" id="KW-0732">Signal</keyword>
<accession>A0A2J6T1Z2</accession>
<proteinExistence type="predicted"/>
<dbReference type="EMBL" id="KZ613847">
    <property type="protein sequence ID" value="PMD57034.1"/>
    <property type="molecule type" value="Genomic_DNA"/>
</dbReference>
<name>A0A2J6T1Z2_9HELO</name>
<dbReference type="AlphaFoldDB" id="A0A2J6T1Z2"/>
<dbReference type="GeneID" id="36588813"/>
<protein>
    <submittedName>
        <fullName evidence="2">Uncharacterized protein</fullName>
    </submittedName>
</protein>
<feature type="chain" id="PRO_5014466112" evidence="1">
    <location>
        <begin position="17"/>
        <end position="202"/>
    </location>
</feature>
<evidence type="ECO:0000313" key="3">
    <source>
        <dbReference type="Proteomes" id="UP000235371"/>
    </source>
</evidence>